<accession>F2TW79</accession>
<dbReference type="CDD" id="cd01488">
    <property type="entry name" value="Uba3_RUB"/>
    <property type="match status" value="1"/>
</dbReference>
<dbReference type="InterPro" id="IPR014929">
    <property type="entry name" value="E2-binding"/>
</dbReference>
<dbReference type="EC" id="6.2.1.64" evidence="8 11"/>
<dbReference type="eggNOG" id="KOG2015">
    <property type="taxonomic scope" value="Eukaryota"/>
</dbReference>
<evidence type="ECO:0000256" key="1">
    <source>
        <dbReference type="ARBA" id="ARBA00005032"/>
    </source>
</evidence>
<dbReference type="InterPro" id="IPR030468">
    <property type="entry name" value="Uba3_N"/>
</dbReference>
<evidence type="ECO:0000313" key="14">
    <source>
        <dbReference type="Proteomes" id="UP000007799"/>
    </source>
</evidence>
<dbReference type="PANTHER" id="PTHR10953">
    <property type="entry name" value="UBIQUITIN-ACTIVATING ENZYME E1"/>
    <property type="match status" value="1"/>
</dbReference>
<dbReference type="KEGG" id="sre:PTSG_00344"/>
<dbReference type="AlphaFoldDB" id="F2TW79"/>
<dbReference type="Gene3D" id="1.10.10.520">
    <property type="entry name" value="Ubiquitin activating enzymes (Uba3). Chain: B, domain 2"/>
    <property type="match status" value="1"/>
</dbReference>
<dbReference type="InterPro" id="IPR045886">
    <property type="entry name" value="ThiF/MoeB/HesA"/>
</dbReference>
<dbReference type="PANTHER" id="PTHR10953:SF6">
    <property type="entry name" value="NEDD8-ACTIVATING ENZYME E1 CATALYTIC SUBUNIT"/>
    <property type="match status" value="1"/>
</dbReference>
<comment type="catalytic activity">
    <reaction evidence="9 11">
        <text>ATP + [NEDD8 protein] + [E1 NEDD8-activating enzyme]-L-cysteine = AMP + diphosphate + [E1 NEDD8-activating enzyme]-S-[NEDD8 protein]-yl-L-cysteine.</text>
        <dbReference type="EC" id="6.2.1.64"/>
    </reaction>
</comment>
<keyword evidence="4 11" id="KW-0436">Ligase</keyword>
<dbReference type="GO" id="GO:0045116">
    <property type="term" value="P:protein neddylation"/>
    <property type="evidence" value="ECO:0007669"/>
    <property type="project" value="UniProtKB-UniRule"/>
</dbReference>
<reference evidence="13" key="1">
    <citation type="submission" date="2009-08" db="EMBL/GenBank/DDBJ databases">
        <title>Annotation of Salpingoeca rosetta.</title>
        <authorList>
            <consortium name="The Broad Institute Genome Sequencing Platform"/>
            <person name="Russ C."/>
            <person name="Cuomo C."/>
            <person name="Burger G."/>
            <person name="Gray M.W."/>
            <person name="Holland P.W.H."/>
            <person name="King N."/>
            <person name="Lang F.B.F."/>
            <person name="Roger A.J."/>
            <person name="Ruiz-Trillo I."/>
            <person name="Young S.K."/>
            <person name="Zeng Q."/>
            <person name="Gargeya S."/>
            <person name="Alvarado L."/>
            <person name="Berlin A."/>
            <person name="Chapman S.B."/>
            <person name="Chen Z."/>
            <person name="Freedman E."/>
            <person name="Gellesch M."/>
            <person name="Goldberg J."/>
            <person name="Griggs A."/>
            <person name="Gujja S."/>
            <person name="Heilman E."/>
            <person name="Heiman D."/>
            <person name="Howarth C."/>
            <person name="Mehta T."/>
            <person name="Neiman D."/>
            <person name="Pearson M."/>
            <person name="Roberts A."/>
            <person name="Saif S."/>
            <person name="Shea T."/>
            <person name="Shenoy N."/>
            <person name="Sisk P."/>
            <person name="Stolte C."/>
            <person name="Sykes S."/>
            <person name="White J."/>
            <person name="Yandava C."/>
            <person name="Haas B."/>
            <person name="Nusbaum C."/>
            <person name="Birren B."/>
        </authorList>
    </citation>
    <scope>NUCLEOTIDE SEQUENCE [LARGE SCALE GENOMIC DNA]</scope>
    <source>
        <strain evidence="13">ATCC 50818</strain>
    </source>
</reference>
<dbReference type="FunFam" id="1.10.10.520:FF:000001">
    <property type="entry name" value="NEDD8-activating enzyme E1 catalytic subunit"/>
    <property type="match status" value="1"/>
</dbReference>
<evidence type="ECO:0000259" key="12">
    <source>
        <dbReference type="SMART" id="SM01181"/>
    </source>
</evidence>
<dbReference type="RefSeq" id="XP_004998895.1">
    <property type="nucleotide sequence ID" value="XM_004998838.1"/>
</dbReference>
<dbReference type="InParanoid" id="F2TW79"/>
<evidence type="ECO:0000256" key="9">
    <source>
        <dbReference type="ARBA" id="ARBA00024626"/>
    </source>
</evidence>
<evidence type="ECO:0000256" key="5">
    <source>
        <dbReference type="ARBA" id="ARBA00022741"/>
    </source>
</evidence>
<dbReference type="EMBL" id="GL832955">
    <property type="protein sequence ID" value="EGD72325.1"/>
    <property type="molecule type" value="Genomic_DNA"/>
</dbReference>
<dbReference type="STRING" id="946362.F2TW79"/>
<dbReference type="OrthoDB" id="5977743at2759"/>
<dbReference type="SMART" id="SM01181">
    <property type="entry name" value="E2_bind"/>
    <property type="match status" value="1"/>
</dbReference>
<dbReference type="Proteomes" id="UP000007799">
    <property type="component" value="Unassembled WGS sequence"/>
</dbReference>
<dbReference type="SUPFAM" id="SSF69572">
    <property type="entry name" value="Activating enzymes of the ubiquitin-like proteins"/>
    <property type="match status" value="1"/>
</dbReference>
<dbReference type="GO" id="GO:0005737">
    <property type="term" value="C:cytoplasm"/>
    <property type="evidence" value="ECO:0007669"/>
    <property type="project" value="TreeGrafter"/>
</dbReference>
<keyword evidence="5 11" id="KW-0547">Nucleotide-binding</keyword>
<evidence type="ECO:0000256" key="8">
    <source>
        <dbReference type="ARBA" id="ARBA00023624"/>
    </source>
</evidence>
<keyword evidence="7 11" id="KW-0067">ATP-binding</keyword>
<dbReference type="Gene3D" id="3.40.50.720">
    <property type="entry name" value="NAD(P)-binding Rossmann-like Domain"/>
    <property type="match status" value="1"/>
</dbReference>
<keyword evidence="6 11" id="KW-0833">Ubl conjugation pathway</keyword>
<evidence type="ECO:0000313" key="13">
    <source>
        <dbReference type="EMBL" id="EGD72325.1"/>
    </source>
</evidence>
<evidence type="ECO:0000256" key="10">
    <source>
        <dbReference type="PROSITE-ProRule" id="PRU10132"/>
    </source>
</evidence>
<dbReference type="PROSITE" id="PS00865">
    <property type="entry name" value="UBIQUITIN_ACTIVAT_2"/>
    <property type="match status" value="1"/>
</dbReference>
<dbReference type="GO" id="GO:0005524">
    <property type="term" value="F:ATP binding"/>
    <property type="evidence" value="ECO:0007669"/>
    <property type="project" value="UniProtKB-UniRule"/>
</dbReference>
<comment type="similarity">
    <text evidence="2 11">Belongs to the ubiquitin-activating E1 family. UBA3 subfamily.</text>
</comment>
<evidence type="ECO:0000256" key="3">
    <source>
        <dbReference type="ARBA" id="ARBA00015203"/>
    </source>
</evidence>
<keyword evidence="14" id="KW-1185">Reference proteome</keyword>
<organism evidence="14">
    <name type="scientific">Salpingoeca rosetta (strain ATCC 50818 / BSB-021)</name>
    <dbReference type="NCBI Taxonomy" id="946362"/>
    <lineage>
        <taxon>Eukaryota</taxon>
        <taxon>Choanoflagellata</taxon>
        <taxon>Craspedida</taxon>
        <taxon>Salpingoecidae</taxon>
        <taxon>Salpingoeca</taxon>
    </lineage>
</organism>
<dbReference type="Gene3D" id="3.10.290.20">
    <property type="entry name" value="Ubiquitin-like 2 activating enzyme e1b. Chain: B, domain 3"/>
    <property type="match status" value="1"/>
</dbReference>
<dbReference type="Pfam" id="PF00899">
    <property type="entry name" value="ThiF"/>
    <property type="match status" value="1"/>
</dbReference>
<evidence type="ECO:0000256" key="11">
    <source>
        <dbReference type="RuleBase" id="RU368009"/>
    </source>
</evidence>
<dbReference type="UniPathway" id="UPA00885"/>
<evidence type="ECO:0000256" key="2">
    <source>
        <dbReference type="ARBA" id="ARBA00006310"/>
    </source>
</evidence>
<feature type="active site" description="Glycyl thioester intermediate" evidence="10">
    <location>
        <position position="217"/>
    </location>
</feature>
<dbReference type="OMA" id="PYLENYM"/>
<dbReference type="InterPro" id="IPR033127">
    <property type="entry name" value="UBQ-activ_enz_E1_Cys_AS"/>
</dbReference>
<dbReference type="GO" id="GO:0005634">
    <property type="term" value="C:nucleus"/>
    <property type="evidence" value="ECO:0007669"/>
    <property type="project" value="TreeGrafter"/>
</dbReference>
<dbReference type="InterPro" id="IPR023318">
    <property type="entry name" value="Ub_act_enz_dom_a_sf"/>
</dbReference>
<dbReference type="InterPro" id="IPR000594">
    <property type="entry name" value="ThiF_NAD_FAD-bd"/>
</dbReference>
<gene>
    <name evidence="13" type="ORF">PTSG_00344</name>
</gene>
<proteinExistence type="inferred from homology"/>
<evidence type="ECO:0000256" key="7">
    <source>
        <dbReference type="ARBA" id="ARBA00022840"/>
    </source>
</evidence>
<dbReference type="GO" id="GO:0019781">
    <property type="term" value="F:NEDD8 activating enzyme activity"/>
    <property type="evidence" value="ECO:0007669"/>
    <property type="project" value="UniProtKB-UniRule"/>
</dbReference>
<sequence>MSTPEHNKKPKMGDRWAHIDKLLSRTGPLAVEGFDEAVGMIRPFLQDSVRILVIGAGGLGCELLKDLALMGFRNIDVIDMDTIDLSNLNRQFLFREADIGSPKAEVAAKFIEKRVPGCKVTPHFSRIESKDRAFYKQFTVVVCGLDSIVARRWVNSMMHSLLRYDEAGELDQSSMIPLVDGGTEGFQGNARVIFPGMTACVECMLSLYTPQVNFPMCTIANTPRLPEHCIEFARLVLWPKHRDDQIDGDNPEHITWLFEKARERAAEFGIGGVTYRLTQGVTKRIIPNVASTSAVIAAACANEVFKVVSSCTKYLDNNLIFNDVDGVYTYAYKYDRDPDCLTCSNKPVDVACSPEMSLTHLRETLCTSDKFQLRGPGLTTTVGGKNKTLYMARPAALEQATRPNLDKSLAELGLEHNQMVNVVDPTVAGALRLRLVMKQQP</sequence>
<comment type="pathway">
    <text evidence="1 11">Protein modification; protein neddylation.</text>
</comment>
<protein>
    <recommendedName>
        <fullName evidence="3 11">NEDD8-activating enzyme E1 catalytic subunit</fullName>
        <ecNumber evidence="8 11">6.2.1.64</ecNumber>
    </recommendedName>
</protein>
<evidence type="ECO:0000256" key="6">
    <source>
        <dbReference type="ARBA" id="ARBA00022786"/>
    </source>
</evidence>
<feature type="domain" description="E2 binding" evidence="12">
    <location>
        <begin position="350"/>
        <end position="438"/>
    </location>
</feature>
<dbReference type="FunCoup" id="F2TW79">
    <property type="interactions" value="2070"/>
</dbReference>
<evidence type="ECO:0000256" key="4">
    <source>
        <dbReference type="ARBA" id="ARBA00022598"/>
    </source>
</evidence>
<dbReference type="InterPro" id="IPR035985">
    <property type="entry name" value="Ubiquitin-activating_enz"/>
</dbReference>
<dbReference type="Pfam" id="PF08825">
    <property type="entry name" value="E2_bind"/>
    <property type="match status" value="1"/>
</dbReference>
<dbReference type="GeneID" id="16067490"/>
<name>F2TW79_SALR5</name>
<comment type="function">
    <text evidence="11">Catalytic subunit of the dimeric E1 enzyme, which activates NEDD8.</text>
</comment>